<organism evidence="1 2">
    <name type="scientific">Polynucleobacter kasalickyi</name>
    <dbReference type="NCBI Taxonomy" id="1938817"/>
    <lineage>
        <taxon>Bacteria</taxon>
        <taxon>Pseudomonadati</taxon>
        <taxon>Pseudomonadota</taxon>
        <taxon>Betaproteobacteria</taxon>
        <taxon>Burkholderiales</taxon>
        <taxon>Burkholderiaceae</taxon>
        <taxon>Polynucleobacter</taxon>
    </lineage>
</organism>
<accession>A0A1W2BVN2</accession>
<reference evidence="1 2" key="1">
    <citation type="submission" date="2017-04" db="EMBL/GenBank/DDBJ databases">
        <authorList>
            <person name="Afonso C.L."/>
            <person name="Miller P.J."/>
            <person name="Scott M.A."/>
            <person name="Spackman E."/>
            <person name="Goraichik I."/>
            <person name="Dimitrov K.M."/>
            <person name="Suarez D.L."/>
            <person name="Swayne D.E."/>
        </authorList>
    </citation>
    <scope>NUCLEOTIDE SEQUENCE [LARGE SCALE GENOMIC DNA]</scope>
    <source>
        <strain evidence="1 2">VK13</strain>
    </source>
</reference>
<dbReference type="InterPro" id="IPR014710">
    <property type="entry name" value="RmlC-like_jellyroll"/>
</dbReference>
<dbReference type="AlphaFoldDB" id="A0A1W2BVN2"/>
<dbReference type="Gene3D" id="2.60.120.10">
    <property type="entry name" value="Jelly Rolls"/>
    <property type="match status" value="1"/>
</dbReference>
<dbReference type="OrthoDB" id="5732427at2"/>
<name>A0A1W2BVN2_9BURK</name>
<protein>
    <recommendedName>
        <fullName evidence="3">Cysteine dioxygenase</fullName>
    </recommendedName>
</protein>
<dbReference type="RefSeq" id="WP_084285457.1">
    <property type="nucleotide sequence ID" value="NZ_FWXJ01000016.1"/>
</dbReference>
<sequence length="166" mass="18642">MSHTLEQFASQCHDFLKNSPGPDGRQKVADALKDILVDQTFIAKYLLPTTGEREMIYQDSELGFCILVHHYLGAKSSDPHDHAHSWAIYGQVHGTTAMRDFEKIEEASADKPGKVKAIRAYALNPGDAHVYNEGDLHAPERKDSTSLIRIEGTDMSKVKRFKYQVV</sequence>
<dbReference type="EMBL" id="FWXJ01000016">
    <property type="protein sequence ID" value="SMC77030.1"/>
    <property type="molecule type" value="Genomic_DNA"/>
</dbReference>
<dbReference type="SUPFAM" id="SSF51182">
    <property type="entry name" value="RmlC-like cupins"/>
    <property type="match status" value="1"/>
</dbReference>
<dbReference type="Proteomes" id="UP000192708">
    <property type="component" value="Unassembled WGS sequence"/>
</dbReference>
<evidence type="ECO:0008006" key="3">
    <source>
        <dbReference type="Google" id="ProtNLM"/>
    </source>
</evidence>
<gene>
    <name evidence="1" type="ORF">SAMN06296008_11613</name>
</gene>
<proteinExistence type="predicted"/>
<keyword evidence="2" id="KW-1185">Reference proteome</keyword>
<dbReference type="InterPro" id="IPR011051">
    <property type="entry name" value="RmlC_Cupin_sf"/>
</dbReference>
<evidence type="ECO:0000313" key="2">
    <source>
        <dbReference type="Proteomes" id="UP000192708"/>
    </source>
</evidence>
<evidence type="ECO:0000313" key="1">
    <source>
        <dbReference type="EMBL" id="SMC77030.1"/>
    </source>
</evidence>